<evidence type="ECO:0000313" key="7">
    <source>
        <dbReference type="Proteomes" id="UP000383932"/>
    </source>
</evidence>
<evidence type="ECO:0000256" key="1">
    <source>
        <dbReference type="ARBA" id="ARBA00005589"/>
    </source>
</evidence>
<keyword evidence="3 5" id="KW-0687">Ribonucleoprotein</keyword>
<dbReference type="Pfam" id="PF01084">
    <property type="entry name" value="Ribosomal_S18"/>
    <property type="match status" value="1"/>
</dbReference>
<dbReference type="Gene3D" id="4.10.640.10">
    <property type="entry name" value="Ribosomal protein S18"/>
    <property type="match status" value="1"/>
</dbReference>
<dbReference type="PANTHER" id="PTHR13479:SF40">
    <property type="entry name" value="SMALL RIBOSOMAL SUBUNIT PROTEIN BS18M"/>
    <property type="match status" value="1"/>
</dbReference>
<dbReference type="HAMAP" id="MF_00270">
    <property type="entry name" value="Ribosomal_bS18"/>
    <property type="match status" value="1"/>
</dbReference>
<dbReference type="GO" id="GO:0032543">
    <property type="term" value="P:mitochondrial translation"/>
    <property type="evidence" value="ECO:0007669"/>
    <property type="project" value="TreeGrafter"/>
</dbReference>
<keyword evidence="2 5" id="KW-0689">Ribosomal protein</keyword>
<dbReference type="GO" id="GO:0003735">
    <property type="term" value="F:structural constituent of ribosome"/>
    <property type="evidence" value="ECO:0007669"/>
    <property type="project" value="InterPro"/>
</dbReference>
<dbReference type="EMBL" id="SSOP01000008">
    <property type="protein sequence ID" value="KAB5595496.1"/>
    <property type="molecule type" value="Genomic_DNA"/>
</dbReference>
<evidence type="ECO:0000313" key="6">
    <source>
        <dbReference type="EMBL" id="KAB5595496.1"/>
    </source>
</evidence>
<dbReference type="OrthoDB" id="21463at2759"/>
<dbReference type="InterPro" id="IPR001648">
    <property type="entry name" value="Ribosomal_bS18"/>
</dbReference>
<accession>A0A5N5QWF4</accession>
<gene>
    <name evidence="6" type="ORF">CTheo_957</name>
</gene>
<dbReference type="NCBIfam" id="TIGR00165">
    <property type="entry name" value="S18"/>
    <property type="match status" value="1"/>
</dbReference>
<dbReference type="SUPFAM" id="SSF46911">
    <property type="entry name" value="Ribosomal protein S18"/>
    <property type="match status" value="1"/>
</dbReference>
<dbReference type="GO" id="GO:0005763">
    <property type="term" value="C:mitochondrial small ribosomal subunit"/>
    <property type="evidence" value="ECO:0007669"/>
    <property type="project" value="TreeGrafter"/>
</dbReference>
<reference evidence="6 7" key="1">
    <citation type="journal article" date="2019" name="Fungal Biol. Biotechnol.">
        <title>Draft genome sequence of fastidious pathogen Ceratobasidium theobromae, which causes vascular-streak dieback in Theobroma cacao.</title>
        <authorList>
            <person name="Ali S.S."/>
            <person name="Asman A."/>
            <person name="Shao J."/>
            <person name="Firmansyah A.P."/>
            <person name="Susilo A.W."/>
            <person name="Rosmana A."/>
            <person name="McMahon P."/>
            <person name="Junaid M."/>
            <person name="Guest D."/>
            <person name="Kheng T.Y."/>
            <person name="Meinhardt L.W."/>
            <person name="Bailey B.A."/>
        </authorList>
    </citation>
    <scope>NUCLEOTIDE SEQUENCE [LARGE SCALE GENOMIC DNA]</scope>
    <source>
        <strain evidence="6 7">CT2</strain>
    </source>
</reference>
<dbReference type="PRINTS" id="PR00974">
    <property type="entry name" value="RIBOSOMALS18"/>
</dbReference>
<dbReference type="PANTHER" id="PTHR13479">
    <property type="entry name" value="30S RIBOSOMAL PROTEIN S18"/>
    <property type="match status" value="1"/>
</dbReference>
<evidence type="ECO:0000256" key="4">
    <source>
        <dbReference type="ARBA" id="ARBA00035264"/>
    </source>
</evidence>
<keyword evidence="7" id="KW-1185">Reference proteome</keyword>
<evidence type="ECO:0000256" key="5">
    <source>
        <dbReference type="RuleBase" id="RU003910"/>
    </source>
</evidence>
<name>A0A5N5QWF4_9AGAM</name>
<dbReference type="Proteomes" id="UP000383932">
    <property type="component" value="Unassembled WGS sequence"/>
</dbReference>
<comment type="caution">
    <text evidence="6">The sequence shown here is derived from an EMBL/GenBank/DDBJ whole genome shotgun (WGS) entry which is preliminary data.</text>
</comment>
<protein>
    <recommendedName>
        <fullName evidence="4">Small ribosomal subunit protein bS18m</fullName>
    </recommendedName>
</protein>
<sequence length="187" mass="21156">MLSLRIRLPLFKACTGLRALSTSADEANAAIQRLADMTLFPQLSSNSQSVSTKTRLVDIGPLAAIDLVQFISPHHLTREHRIIRTERRRKDPTLGPFRKHAEAIDAFRKLNIDPLDEFKNALLLKAFVTEMGKIQPRSKTGLTQRSQRRVGKAIRRARAMGLIPLWNAPDPTDGRRFLPDWTSLAKR</sequence>
<dbReference type="GO" id="GO:0070181">
    <property type="term" value="F:small ribosomal subunit rRNA binding"/>
    <property type="evidence" value="ECO:0007669"/>
    <property type="project" value="TreeGrafter"/>
</dbReference>
<comment type="similarity">
    <text evidence="1 5">Belongs to the bacterial ribosomal protein bS18 family.</text>
</comment>
<organism evidence="6 7">
    <name type="scientific">Ceratobasidium theobromae</name>
    <dbReference type="NCBI Taxonomy" id="1582974"/>
    <lineage>
        <taxon>Eukaryota</taxon>
        <taxon>Fungi</taxon>
        <taxon>Dikarya</taxon>
        <taxon>Basidiomycota</taxon>
        <taxon>Agaricomycotina</taxon>
        <taxon>Agaricomycetes</taxon>
        <taxon>Cantharellales</taxon>
        <taxon>Ceratobasidiaceae</taxon>
        <taxon>Ceratobasidium</taxon>
    </lineage>
</organism>
<dbReference type="AlphaFoldDB" id="A0A5N5QWF4"/>
<evidence type="ECO:0000256" key="2">
    <source>
        <dbReference type="ARBA" id="ARBA00022980"/>
    </source>
</evidence>
<evidence type="ECO:0000256" key="3">
    <source>
        <dbReference type="ARBA" id="ARBA00023274"/>
    </source>
</evidence>
<dbReference type="InterPro" id="IPR036870">
    <property type="entry name" value="Ribosomal_bS18_sf"/>
</dbReference>
<proteinExistence type="inferred from homology"/>